<feature type="compositionally biased region" description="Acidic residues" evidence="8">
    <location>
        <begin position="592"/>
        <end position="614"/>
    </location>
</feature>
<evidence type="ECO:0000256" key="8">
    <source>
        <dbReference type="SAM" id="MobiDB-lite"/>
    </source>
</evidence>
<comment type="pathway">
    <text evidence="7">Protein modification; lipoprotein biosynthesis (diacylglyceryl transfer).</text>
</comment>
<evidence type="ECO:0000256" key="6">
    <source>
        <dbReference type="ARBA" id="ARBA00023136"/>
    </source>
</evidence>
<dbReference type="NCBIfam" id="TIGR00544">
    <property type="entry name" value="lgt"/>
    <property type="match status" value="1"/>
</dbReference>
<keyword evidence="4 7" id="KW-0812">Transmembrane</keyword>
<feature type="transmembrane region" description="Helical" evidence="7">
    <location>
        <begin position="27"/>
        <end position="46"/>
    </location>
</feature>
<keyword evidence="5 7" id="KW-1133">Transmembrane helix</keyword>
<organism evidence="9 10">
    <name type="scientific">Gordonia paraffinivorans NBRC 108238</name>
    <dbReference type="NCBI Taxonomy" id="1223543"/>
    <lineage>
        <taxon>Bacteria</taxon>
        <taxon>Bacillati</taxon>
        <taxon>Actinomycetota</taxon>
        <taxon>Actinomycetes</taxon>
        <taxon>Mycobacteriales</taxon>
        <taxon>Gordoniaceae</taxon>
        <taxon>Gordonia</taxon>
    </lineage>
</organism>
<dbReference type="InterPro" id="IPR001640">
    <property type="entry name" value="Lgt"/>
</dbReference>
<comment type="catalytic activity">
    <reaction evidence="7">
        <text>L-cysteinyl-[prolipoprotein] + a 1,2-diacyl-sn-glycero-3-phospho-(1'-sn-glycerol) = an S-1,2-diacyl-sn-glyceryl-L-cysteinyl-[prolipoprotein] + sn-glycerol 1-phosphate + H(+)</text>
        <dbReference type="Rhea" id="RHEA:56712"/>
        <dbReference type="Rhea" id="RHEA-COMP:14679"/>
        <dbReference type="Rhea" id="RHEA-COMP:14680"/>
        <dbReference type="ChEBI" id="CHEBI:15378"/>
        <dbReference type="ChEBI" id="CHEBI:29950"/>
        <dbReference type="ChEBI" id="CHEBI:57685"/>
        <dbReference type="ChEBI" id="CHEBI:64716"/>
        <dbReference type="ChEBI" id="CHEBI:140658"/>
        <dbReference type="EC" id="2.5.1.145"/>
    </reaction>
</comment>
<comment type="similarity">
    <text evidence="1 7">Belongs to the Lgt family.</text>
</comment>
<comment type="caution">
    <text evidence="9">The sequence shown here is derived from an EMBL/GenBank/DDBJ whole genome shotgun (WGS) entry which is preliminary data.</text>
</comment>
<feature type="compositionally biased region" description="Low complexity" evidence="8">
    <location>
        <begin position="471"/>
        <end position="481"/>
    </location>
</feature>
<feature type="compositionally biased region" description="Low complexity" evidence="8">
    <location>
        <begin position="519"/>
        <end position="529"/>
    </location>
</feature>
<dbReference type="EC" id="2.5.1.145" evidence="7"/>
<feature type="compositionally biased region" description="Acidic residues" evidence="8">
    <location>
        <begin position="410"/>
        <end position="420"/>
    </location>
</feature>
<name>A0ABQ0IIC5_9ACTN</name>
<feature type="compositionally biased region" description="Low complexity" evidence="8">
    <location>
        <begin position="421"/>
        <end position="430"/>
    </location>
</feature>
<dbReference type="HAMAP" id="MF_01147">
    <property type="entry name" value="Lgt"/>
    <property type="match status" value="1"/>
</dbReference>
<evidence type="ECO:0000256" key="2">
    <source>
        <dbReference type="ARBA" id="ARBA00022475"/>
    </source>
</evidence>
<evidence type="ECO:0000256" key="1">
    <source>
        <dbReference type="ARBA" id="ARBA00007150"/>
    </source>
</evidence>
<protein>
    <recommendedName>
        <fullName evidence="7">Phosphatidylglycerol--prolipoprotein diacylglyceryl transferase</fullName>
        <ecNumber evidence="7">2.5.1.145</ecNumber>
    </recommendedName>
</protein>
<feature type="transmembrane region" description="Helical" evidence="7">
    <location>
        <begin position="265"/>
        <end position="283"/>
    </location>
</feature>
<feature type="compositionally biased region" description="Acidic residues" evidence="8">
    <location>
        <begin position="482"/>
        <end position="494"/>
    </location>
</feature>
<feature type="transmembrane region" description="Helical" evidence="7">
    <location>
        <begin position="58"/>
        <end position="80"/>
    </location>
</feature>
<evidence type="ECO:0000256" key="4">
    <source>
        <dbReference type="ARBA" id="ARBA00022692"/>
    </source>
</evidence>
<keyword evidence="10" id="KW-1185">Reference proteome</keyword>
<feature type="region of interest" description="Disordered" evidence="8">
    <location>
        <begin position="385"/>
        <end position="636"/>
    </location>
</feature>
<feature type="binding site" evidence="7">
    <location>
        <position position="149"/>
    </location>
    <ligand>
        <name>a 1,2-diacyl-sn-glycero-3-phospho-(1'-sn-glycerol)</name>
        <dbReference type="ChEBI" id="CHEBI:64716"/>
    </ligand>
</feature>
<evidence type="ECO:0000256" key="3">
    <source>
        <dbReference type="ARBA" id="ARBA00022679"/>
    </source>
</evidence>
<keyword evidence="6 7" id="KW-0472">Membrane</keyword>
<keyword evidence="3 7" id="KW-0808">Transferase</keyword>
<feature type="compositionally biased region" description="Acidic residues" evidence="8">
    <location>
        <begin position="350"/>
        <end position="362"/>
    </location>
</feature>
<evidence type="ECO:0000313" key="10">
    <source>
        <dbReference type="Proteomes" id="UP000035021"/>
    </source>
</evidence>
<keyword evidence="2 7" id="KW-1003">Cell membrane</keyword>
<dbReference type="Proteomes" id="UP000035021">
    <property type="component" value="Unassembled WGS sequence"/>
</dbReference>
<feature type="compositionally biased region" description="Low complexity" evidence="8">
    <location>
        <begin position="500"/>
        <end position="510"/>
    </location>
</feature>
<accession>A0ABQ0IIC5</accession>
<feature type="compositionally biased region" description="Low complexity" evidence="8">
    <location>
        <begin position="451"/>
        <end position="463"/>
    </location>
</feature>
<dbReference type="PROSITE" id="PS01311">
    <property type="entry name" value="LGT"/>
    <property type="match status" value="1"/>
</dbReference>
<gene>
    <name evidence="7 9" type="primary">lgt</name>
    <name evidence="9" type="ORF">GP2_011_00670</name>
</gene>
<proteinExistence type="inferred from homology"/>
<evidence type="ECO:0000256" key="5">
    <source>
        <dbReference type="ARBA" id="ARBA00022989"/>
    </source>
</evidence>
<feature type="compositionally biased region" description="Low complexity" evidence="8">
    <location>
        <begin position="539"/>
        <end position="554"/>
    </location>
</feature>
<comment type="function">
    <text evidence="7">Catalyzes the transfer of the diacylglyceryl group from phosphatidylglycerol to the sulfhydryl group of the N-terminal cysteine of a prolipoprotein, the first step in the formation of mature lipoproteins.</text>
</comment>
<dbReference type="GO" id="GO:0016740">
    <property type="term" value="F:transferase activity"/>
    <property type="evidence" value="ECO:0007669"/>
    <property type="project" value="UniProtKB-KW"/>
</dbReference>
<dbReference type="PANTHER" id="PTHR30589">
    <property type="entry name" value="PROLIPOPROTEIN DIACYLGLYCERYL TRANSFERASE"/>
    <property type="match status" value="1"/>
</dbReference>
<feature type="transmembrane region" description="Helical" evidence="7">
    <location>
        <begin position="100"/>
        <end position="123"/>
    </location>
</feature>
<dbReference type="RefSeq" id="WP_006899575.1">
    <property type="nucleotide sequence ID" value="NZ_BAOQ01000011.1"/>
</dbReference>
<feature type="compositionally biased region" description="Acidic residues" evidence="8">
    <location>
        <begin position="555"/>
        <end position="581"/>
    </location>
</feature>
<dbReference type="EMBL" id="BAOQ01000011">
    <property type="protein sequence ID" value="GAC83340.1"/>
    <property type="molecule type" value="Genomic_DNA"/>
</dbReference>
<feature type="transmembrane region" description="Helical" evidence="7">
    <location>
        <begin position="202"/>
        <end position="219"/>
    </location>
</feature>
<dbReference type="Pfam" id="PF01790">
    <property type="entry name" value="LGT"/>
    <property type="match status" value="1"/>
</dbReference>
<dbReference type="PANTHER" id="PTHR30589:SF0">
    <property type="entry name" value="PHOSPHATIDYLGLYCEROL--PROLIPOPROTEIN DIACYLGLYCERYL TRANSFERASE"/>
    <property type="match status" value="1"/>
</dbReference>
<feature type="compositionally biased region" description="Acidic residues" evidence="8">
    <location>
        <begin position="391"/>
        <end position="400"/>
    </location>
</feature>
<comment type="subcellular location">
    <subcellularLocation>
        <location evidence="7">Cell membrane</location>
        <topology evidence="7">Multi-pass membrane protein</topology>
    </subcellularLocation>
</comment>
<feature type="compositionally biased region" description="Acidic residues" evidence="8">
    <location>
        <begin position="431"/>
        <end position="450"/>
    </location>
</feature>
<feature type="transmembrane region" description="Helical" evidence="7">
    <location>
        <begin position="226"/>
        <end position="245"/>
    </location>
</feature>
<evidence type="ECO:0000256" key="7">
    <source>
        <dbReference type="HAMAP-Rule" id="MF_01147"/>
    </source>
</evidence>
<sequence length="636" mass="66201">MISPTTTMLAYIPSPPQGVWNLGPFPLRAYALCIIVGIIVAVWWGNRRWVARGGQEGEVLDVAIWAVPFGLVGGRLYHLITDWRTYFGADAPKEPLDALRIWDGGLGIWGAVALGAVGAWIGARRRGIRLPAFGDAIAPPILLAQAIGRLGNYFNQELYGRETTLPWGLEIYERVNDSGYADPGLIDGVSNGVVVAVVQPTFLYELLWNVLVVIALVLIDRTFRIGHGRLFALYIAGYCLGRFFIEMLRDDRAAVANDIAGIRPNLFTAALVFLAAIVYFVLAPKGREQGLEMYHPERAAELEEEGVAGYVDDWYEEDWDADEVDAATEVDADTVVDDGPVITDPGVAVADDEPADDEPAADDAAETIEIEPEGAVDETVEIASSGTADDAVSDDEDVATDSESTVSDGTDVDAEAEADEAGTSGAVAEESVADESVAEESEAGEPEGPETADAVVAAVTADEVAADEAADATVSAEAGAEATDDAGATDDEESGDLKSAGAESVASESAAEGDESTDDATAAEVTVVDETPDGASPDAEPTGAEPTGAEPTGAEPEEAADTEAADVPVEEPATDGDDESASDVVTGTPPEAADDAESSDESAADDEPEAEAESTDAQPAEPDSVEDGGSSDPDKG</sequence>
<reference evidence="9 10" key="1">
    <citation type="submission" date="2013-02" db="EMBL/GenBank/DDBJ databases">
        <title>Whole genome shotgun sequence of Gordonia paraffinivorans NBRC 108238.</title>
        <authorList>
            <person name="Isaki-Nakamura S."/>
            <person name="Hosoyama A."/>
            <person name="Tsuchikane K."/>
            <person name="Ando Y."/>
            <person name="Baba S."/>
            <person name="Ohji S."/>
            <person name="Hamada M."/>
            <person name="Tamura T."/>
            <person name="Yamazoe A."/>
            <person name="Yamazaki S."/>
            <person name="Fujita N."/>
        </authorList>
    </citation>
    <scope>NUCLEOTIDE SEQUENCE [LARGE SCALE GENOMIC DNA]</scope>
    <source>
        <strain evidence="9 10">NBRC 108238</strain>
    </source>
</reference>
<evidence type="ECO:0000313" key="9">
    <source>
        <dbReference type="EMBL" id="GAC83340.1"/>
    </source>
</evidence>
<feature type="region of interest" description="Disordered" evidence="8">
    <location>
        <begin position="338"/>
        <end position="362"/>
    </location>
</feature>